<dbReference type="EMBL" id="QMIE01000010">
    <property type="protein sequence ID" value="TVM16676.1"/>
    <property type="molecule type" value="Genomic_DNA"/>
</dbReference>
<dbReference type="EC" id="5.4.99.12" evidence="4"/>
<comment type="catalytic activity">
    <reaction evidence="4 7">
        <text>uridine(38/39/40) in tRNA = pseudouridine(38/39/40) in tRNA</text>
        <dbReference type="Rhea" id="RHEA:22376"/>
        <dbReference type="Rhea" id="RHEA-COMP:10085"/>
        <dbReference type="Rhea" id="RHEA-COMP:10087"/>
        <dbReference type="ChEBI" id="CHEBI:65314"/>
        <dbReference type="ChEBI" id="CHEBI:65315"/>
        <dbReference type="EC" id="5.4.99.12"/>
    </reaction>
</comment>
<comment type="function">
    <text evidence="4">Formation of pseudouridine at positions 38, 39 and 40 in the anticodon stem and loop of transfer RNAs.</text>
</comment>
<evidence type="ECO:0000256" key="5">
    <source>
        <dbReference type="PIRSR" id="PIRSR001430-1"/>
    </source>
</evidence>
<comment type="caution">
    <text evidence="4">Lacks conserved residue(s) required for the propagation of feature annotation.</text>
</comment>
<evidence type="ECO:0000256" key="2">
    <source>
        <dbReference type="ARBA" id="ARBA00022694"/>
    </source>
</evidence>
<evidence type="ECO:0000256" key="6">
    <source>
        <dbReference type="PIRSR" id="PIRSR001430-2"/>
    </source>
</evidence>
<dbReference type="InterPro" id="IPR020103">
    <property type="entry name" value="PsdUridine_synth_cat_dom_sf"/>
</dbReference>
<evidence type="ECO:0000256" key="3">
    <source>
        <dbReference type="ARBA" id="ARBA00023235"/>
    </source>
</evidence>
<proteinExistence type="inferred from homology"/>
<evidence type="ECO:0000256" key="7">
    <source>
        <dbReference type="RuleBase" id="RU003792"/>
    </source>
</evidence>
<protein>
    <recommendedName>
        <fullName evidence="4">tRNA pseudouridine synthase A</fullName>
        <ecNumber evidence="4">5.4.99.12</ecNumber>
    </recommendedName>
    <alternativeName>
        <fullName evidence="4">tRNA pseudouridine(38-40) synthase</fullName>
    </alternativeName>
    <alternativeName>
        <fullName evidence="4">tRNA pseudouridylate synthase I</fullName>
    </alternativeName>
    <alternativeName>
        <fullName evidence="4">tRNA-uridine isomerase I</fullName>
    </alternativeName>
</protein>
<organism evidence="9 10">
    <name type="scientific">Oceanidesulfovibrio indonesiensis</name>
    <dbReference type="NCBI Taxonomy" id="54767"/>
    <lineage>
        <taxon>Bacteria</taxon>
        <taxon>Pseudomonadati</taxon>
        <taxon>Thermodesulfobacteriota</taxon>
        <taxon>Desulfovibrionia</taxon>
        <taxon>Desulfovibrionales</taxon>
        <taxon>Desulfovibrionaceae</taxon>
        <taxon>Oceanidesulfovibrio</taxon>
    </lineage>
</organism>
<dbReference type="Proteomes" id="UP000448292">
    <property type="component" value="Unassembled WGS sequence"/>
</dbReference>
<dbReference type="SUPFAM" id="SSF55120">
    <property type="entry name" value="Pseudouridine synthase"/>
    <property type="match status" value="1"/>
</dbReference>
<comment type="subunit">
    <text evidence="4">Homodimer.</text>
</comment>
<dbReference type="NCBIfam" id="TIGR00071">
    <property type="entry name" value="hisT_truA"/>
    <property type="match status" value="1"/>
</dbReference>
<dbReference type="CDD" id="cd02570">
    <property type="entry name" value="PseudoU_synth_EcTruA"/>
    <property type="match status" value="1"/>
</dbReference>
<reference evidence="9 10" key="1">
    <citation type="submission" date="2018-06" db="EMBL/GenBank/DDBJ databases">
        <title>Complete genome of Desulfovibrio indonesiensis P37SLT.</title>
        <authorList>
            <person name="Crispim J.S."/>
            <person name="Vidigal P.M.P."/>
            <person name="Silva L.C.F."/>
            <person name="Laguardia C.N."/>
            <person name="Araujo L.C."/>
            <person name="Dias R.S."/>
            <person name="Sousa M.P."/>
            <person name="Paula S.O."/>
            <person name="Silva C."/>
        </authorList>
    </citation>
    <scope>NUCLEOTIDE SEQUENCE [LARGE SCALE GENOMIC DNA]</scope>
    <source>
        <strain evidence="9 10">P37SLT</strain>
    </source>
</reference>
<comment type="similarity">
    <text evidence="1 4 7">Belongs to the tRNA pseudouridine synthase TruA family.</text>
</comment>
<evidence type="ECO:0000256" key="1">
    <source>
        <dbReference type="ARBA" id="ARBA00009375"/>
    </source>
</evidence>
<dbReference type="InterPro" id="IPR020094">
    <property type="entry name" value="TruA/RsuA/RluB/E/F_N"/>
</dbReference>
<dbReference type="OrthoDB" id="9811823at2"/>
<keyword evidence="10" id="KW-1185">Reference proteome</keyword>
<dbReference type="GO" id="GO:0160147">
    <property type="term" value="F:tRNA pseudouridine(38-40) synthase activity"/>
    <property type="evidence" value="ECO:0007669"/>
    <property type="project" value="UniProtKB-EC"/>
</dbReference>
<dbReference type="PANTHER" id="PTHR11142">
    <property type="entry name" value="PSEUDOURIDYLATE SYNTHASE"/>
    <property type="match status" value="1"/>
</dbReference>
<dbReference type="Gene3D" id="3.30.70.580">
    <property type="entry name" value="Pseudouridine synthase I, catalytic domain, N-terminal subdomain"/>
    <property type="match status" value="1"/>
</dbReference>
<dbReference type="HAMAP" id="MF_00171">
    <property type="entry name" value="TruA"/>
    <property type="match status" value="1"/>
</dbReference>
<dbReference type="GO" id="GO:0031119">
    <property type="term" value="P:tRNA pseudouridine synthesis"/>
    <property type="evidence" value="ECO:0007669"/>
    <property type="project" value="UniProtKB-UniRule"/>
</dbReference>
<evidence type="ECO:0000313" key="10">
    <source>
        <dbReference type="Proteomes" id="UP000448292"/>
    </source>
</evidence>
<comment type="caution">
    <text evidence="9">The sequence shown here is derived from an EMBL/GenBank/DDBJ whole genome shotgun (WGS) entry which is preliminary data.</text>
</comment>
<name>A0A7M3MDM6_9BACT</name>
<feature type="domain" description="Pseudouridine synthase I TruA alpha/beta" evidence="8">
    <location>
        <begin position="155"/>
        <end position="268"/>
    </location>
</feature>
<sequence length="270" mass="29857">MQRLRLTLAYTGKRFQGWQIQERVPGAGTGTNPRTVQGVVEEAFAKILGGPEFAPRVHGAGRTDSGVHAVGQVAHVDVPERARPMDWQLALNGVLPRDVSVVDVEVADSNFHARFDAQRKIYTYTLWHSRRFVLPHRRGFVWMVDSLDTDAMRKAASLFIGEHDFAAFTNAGTVTKTTVREVLAIEPVACAPAEHIPGAPQWPEEIWRFEAQGFLKQMVRNLMGCLVAVGRGKLGMTDVKCILNGKDRTQAPMTAPAQGLTLLKIFYPGD</sequence>
<keyword evidence="2 4" id="KW-0819">tRNA processing</keyword>
<dbReference type="PIRSF" id="PIRSF001430">
    <property type="entry name" value="tRNA_psdUrid_synth"/>
    <property type="match status" value="1"/>
</dbReference>
<dbReference type="InterPro" id="IPR020097">
    <property type="entry name" value="PsdUridine_synth_TruA_a/b_dom"/>
</dbReference>
<feature type="active site" description="Nucleophile" evidence="4 5">
    <location>
        <position position="64"/>
    </location>
</feature>
<gene>
    <name evidence="4" type="primary">truA</name>
    <name evidence="9" type="ORF">DPQ33_11830</name>
</gene>
<feature type="binding site" evidence="4 6">
    <location>
        <position position="122"/>
    </location>
    <ligand>
        <name>substrate</name>
    </ligand>
</feature>
<evidence type="ECO:0000259" key="8">
    <source>
        <dbReference type="Pfam" id="PF01416"/>
    </source>
</evidence>
<keyword evidence="3 4" id="KW-0413">Isomerase</keyword>
<dbReference type="Gene3D" id="3.30.70.660">
    <property type="entry name" value="Pseudouridine synthase I, catalytic domain, C-terminal subdomain"/>
    <property type="match status" value="1"/>
</dbReference>
<dbReference type="InterPro" id="IPR020095">
    <property type="entry name" value="PsdUridine_synth_TruA_C"/>
</dbReference>
<accession>A0A7M3MDM6</accession>
<dbReference type="PANTHER" id="PTHR11142:SF0">
    <property type="entry name" value="TRNA PSEUDOURIDINE SYNTHASE-LIKE 1"/>
    <property type="match status" value="1"/>
</dbReference>
<dbReference type="FunFam" id="3.30.70.580:FF:000001">
    <property type="entry name" value="tRNA pseudouridine synthase A"/>
    <property type="match status" value="1"/>
</dbReference>
<evidence type="ECO:0000313" key="9">
    <source>
        <dbReference type="EMBL" id="TVM16676.1"/>
    </source>
</evidence>
<feature type="domain" description="Pseudouridine synthase I TruA alpha/beta" evidence="8">
    <location>
        <begin position="31"/>
        <end position="116"/>
    </location>
</feature>
<evidence type="ECO:0000256" key="4">
    <source>
        <dbReference type="HAMAP-Rule" id="MF_00171"/>
    </source>
</evidence>
<dbReference type="GO" id="GO:0003723">
    <property type="term" value="F:RNA binding"/>
    <property type="evidence" value="ECO:0007669"/>
    <property type="project" value="InterPro"/>
</dbReference>
<dbReference type="InterPro" id="IPR001406">
    <property type="entry name" value="PsdUridine_synth_TruA"/>
</dbReference>
<dbReference type="Pfam" id="PF01416">
    <property type="entry name" value="PseudoU_synth_1"/>
    <property type="match status" value="2"/>
</dbReference>
<dbReference type="RefSeq" id="WP_144303428.1">
    <property type="nucleotide sequence ID" value="NZ_QMIE01000010.1"/>
</dbReference>
<dbReference type="AlphaFoldDB" id="A0A7M3MDM6"/>